<comment type="caution">
    <text evidence="3">The sequence shown here is derived from an EMBL/GenBank/DDBJ whole genome shotgun (WGS) entry which is preliminary data.</text>
</comment>
<protein>
    <recommendedName>
        <fullName evidence="2">DUF7144 domain-containing protein</fullName>
    </recommendedName>
</protein>
<feature type="domain" description="DUF7144" evidence="2">
    <location>
        <begin position="14"/>
        <end position="129"/>
    </location>
</feature>
<evidence type="ECO:0000259" key="2">
    <source>
        <dbReference type="Pfam" id="PF23636"/>
    </source>
</evidence>
<dbReference type="InterPro" id="IPR055568">
    <property type="entry name" value="DUF7144"/>
</dbReference>
<name>A0ABW4AKJ5_9ACTN</name>
<feature type="transmembrane region" description="Helical" evidence="1">
    <location>
        <begin position="86"/>
        <end position="102"/>
    </location>
</feature>
<keyword evidence="4" id="KW-1185">Reference proteome</keyword>
<dbReference type="Proteomes" id="UP001597183">
    <property type="component" value="Unassembled WGS sequence"/>
</dbReference>
<keyword evidence="1" id="KW-0472">Membrane</keyword>
<keyword evidence="1" id="KW-0812">Transmembrane</keyword>
<evidence type="ECO:0000313" key="3">
    <source>
        <dbReference type="EMBL" id="MFD1370686.1"/>
    </source>
</evidence>
<sequence>MTTQTTKPSNWLGMVIFSGVILMLLGSFQLIEGVVAIVRDDYYFTTSSGLAVDFNYTVWGVFHSILGLLTMAAGVGVFLGQMWARVVGIGIAAISALGNLLFLPAYPFWCTVVIAIDVLVIYSLAVHGREAR</sequence>
<feature type="transmembrane region" description="Helical" evidence="1">
    <location>
        <begin position="12"/>
        <end position="38"/>
    </location>
</feature>
<reference evidence="4" key="1">
    <citation type="journal article" date="2019" name="Int. J. Syst. Evol. Microbiol.">
        <title>The Global Catalogue of Microorganisms (GCM) 10K type strain sequencing project: providing services to taxonomists for standard genome sequencing and annotation.</title>
        <authorList>
            <consortium name="The Broad Institute Genomics Platform"/>
            <consortium name="The Broad Institute Genome Sequencing Center for Infectious Disease"/>
            <person name="Wu L."/>
            <person name="Ma J."/>
        </authorList>
    </citation>
    <scope>NUCLEOTIDE SEQUENCE [LARGE SCALE GENOMIC DNA]</scope>
    <source>
        <strain evidence="4">CCM 7526</strain>
    </source>
</reference>
<evidence type="ECO:0000256" key="1">
    <source>
        <dbReference type="SAM" id="Phobius"/>
    </source>
</evidence>
<dbReference type="EMBL" id="JBHTMK010000044">
    <property type="protein sequence ID" value="MFD1370686.1"/>
    <property type="molecule type" value="Genomic_DNA"/>
</dbReference>
<organism evidence="3 4">
    <name type="scientific">Actinoplanes sichuanensis</name>
    <dbReference type="NCBI Taxonomy" id="512349"/>
    <lineage>
        <taxon>Bacteria</taxon>
        <taxon>Bacillati</taxon>
        <taxon>Actinomycetota</taxon>
        <taxon>Actinomycetes</taxon>
        <taxon>Micromonosporales</taxon>
        <taxon>Micromonosporaceae</taxon>
        <taxon>Actinoplanes</taxon>
    </lineage>
</organism>
<proteinExistence type="predicted"/>
<evidence type="ECO:0000313" key="4">
    <source>
        <dbReference type="Proteomes" id="UP001597183"/>
    </source>
</evidence>
<accession>A0ABW4AKJ5</accession>
<keyword evidence="1" id="KW-1133">Transmembrane helix</keyword>
<dbReference type="Pfam" id="PF23636">
    <property type="entry name" value="DUF7144"/>
    <property type="match status" value="1"/>
</dbReference>
<gene>
    <name evidence="3" type="ORF">ACFQ5G_35565</name>
</gene>
<dbReference type="RefSeq" id="WP_317793551.1">
    <property type="nucleotide sequence ID" value="NZ_AP028461.1"/>
</dbReference>
<feature type="transmembrane region" description="Helical" evidence="1">
    <location>
        <begin position="108"/>
        <end position="126"/>
    </location>
</feature>
<feature type="transmembrane region" description="Helical" evidence="1">
    <location>
        <begin position="58"/>
        <end position="79"/>
    </location>
</feature>